<reference evidence="2 3" key="1">
    <citation type="submission" date="2015-06" db="EMBL/GenBank/DDBJ databases">
        <title>Draft genome of the ant-associated black yeast Phialophora attae CBS 131958.</title>
        <authorList>
            <person name="Moreno L.F."/>
            <person name="Stielow B.J."/>
            <person name="de Hoog S."/>
            <person name="Vicente V.A."/>
            <person name="Weiss V.A."/>
            <person name="de Vries M."/>
            <person name="Cruz L.M."/>
            <person name="Souza E.M."/>
        </authorList>
    </citation>
    <scope>NUCLEOTIDE SEQUENCE [LARGE SCALE GENOMIC DNA]</scope>
    <source>
        <strain evidence="2 3">CBS 131958</strain>
    </source>
</reference>
<evidence type="ECO:0000313" key="2">
    <source>
        <dbReference type="EMBL" id="KPI36783.1"/>
    </source>
</evidence>
<feature type="region of interest" description="Disordered" evidence="1">
    <location>
        <begin position="18"/>
        <end position="43"/>
    </location>
</feature>
<keyword evidence="3" id="KW-1185">Reference proteome</keyword>
<comment type="caution">
    <text evidence="2">The sequence shown here is derived from an EMBL/GenBank/DDBJ whole genome shotgun (WGS) entry which is preliminary data.</text>
</comment>
<evidence type="ECO:0000313" key="3">
    <source>
        <dbReference type="Proteomes" id="UP000038010"/>
    </source>
</evidence>
<gene>
    <name evidence="2" type="ORF">AB675_11804</name>
</gene>
<feature type="compositionally biased region" description="Low complexity" evidence="1">
    <location>
        <begin position="133"/>
        <end position="151"/>
    </location>
</feature>
<organism evidence="2 3">
    <name type="scientific">Cyphellophora attinorum</name>
    <dbReference type="NCBI Taxonomy" id="1664694"/>
    <lineage>
        <taxon>Eukaryota</taxon>
        <taxon>Fungi</taxon>
        <taxon>Dikarya</taxon>
        <taxon>Ascomycota</taxon>
        <taxon>Pezizomycotina</taxon>
        <taxon>Eurotiomycetes</taxon>
        <taxon>Chaetothyriomycetidae</taxon>
        <taxon>Chaetothyriales</taxon>
        <taxon>Cyphellophoraceae</taxon>
        <taxon>Cyphellophora</taxon>
    </lineage>
</organism>
<proteinExistence type="predicted"/>
<protein>
    <submittedName>
        <fullName evidence="2">Uncharacterized protein</fullName>
    </submittedName>
</protein>
<dbReference type="AlphaFoldDB" id="A0A0N1NX61"/>
<feature type="region of interest" description="Disordered" evidence="1">
    <location>
        <begin position="56"/>
        <end position="281"/>
    </location>
</feature>
<feature type="compositionally biased region" description="Basic and acidic residues" evidence="1">
    <location>
        <begin position="218"/>
        <end position="231"/>
    </location>
</feature>
<feature type="compositionally biased region" description="Low complexity" evidence="1">
    <location>
        <begin position="232"/>
        <end position="251"/>
    </location>
</feature>
<feature type="compositionally biased region" description="Basic residues" evidence="1">
    <location>
        <begin position="266"/>
        <end position="281"/>
    </location>
</feature>
<dbReference type="VEuPathDB" id="FungiDB:AB675_11804"/>
<sequence>MNPLYQWRNITSWRHAQSTEAHASQTSDVCGNHASPSSQSRNHNCRCRPILPPHNEPPTTTCQDEHTAHANSSPPVAPENHPVFSTSEDPPPTRTPSMTNKALLTDDGLLQTCSSSASSSPDPADPVPEHHIFASTSPSSSFKSDPSSATDPLRLPLPVSPTSSFKSYQDLVTDPLTLPSPRHKLARRSSSSLSFAIPRGPKLVSPSPDLPSQVQPKRNFEANKDVFDSAHCHGSSASAAAAATDRPGSAAQSCSPEHVRRDPQARRRATTPPRGRRARTV</sequence>
<name>A0A0N1NX61_9EURO</name>
<feature type="compositionally biased region" description="Polar residues" evidence="1">
    <location>
        <begin position="18"/>
        <end position="42"/>
    </location>
</feature>
<evidence type="ECO:0000256" key="1">
    <source>
        <dbReference type="SAM" id="MobiDB-lite"/>
    </source>
</evidence>
<dbReference type="RefSeq" id="XP_017996746.1">
    <property type="nucleotide sequence ID" value="XM_018140682.1"/>
</dbReference>
<dbReference type="Proteomes" id="UP000038010">
    <property type="component" value="Unassembled WGS sequence"/>
</dbReference>
<dbReference type="EMBL" id="LFJN01000028">
    <property type="protein sequence ID" value="KPI36783.1"/>
    <property type="molecule type" value="Genomic_DNA"/>
</dbReference>
<accession>A0A0N1NX61</accession>
<dbReference type="GeneID" id="28732563"/>